<dbReference type="Pfam" id="PF12706">
    <property type="entry name" value="Lactamase_B_2"/>
    <property type="match status" value="1"/>
</dbReference>
<sequence length="370" mass="42535">MYIRIRRGDYVVSSFIAAMLLMLFNPAFGRKPDRKTQSRIKGSVNYKNNKFVNAIPTSTRMAMHNQLSVLWDFARGKPADGRPSSPIELVMTDIENTKPSSDFNQAIWFGHSSVLIDLDGQRLLFDPMFGRSPFPFPKLGSKRFNDNLPIDVKNMPAIDAVFLSHDHYDHLDYYSIKHLKDKVGHFFVPLGVAGHLERWGVPRSNITQMDWWDELEWEGLKIVCTPARHVSGRSFLHKNQTLWCSWSIIGLSGRVFFSGDSGYGPHFRQIGEKYGPFQLTFVECGQYDERWPDLHMFPEESVQAHIDLNGELMLPIHWAAFQLAPHGWLDPIHRVMIAAKKQSIKMAVPRMGESISLEGDNYPVNEWWSK</sequence>
<dbReference type="GO" id="GO:0070290">
    <property type="term" value="F:N-acylphosphatidylethanolamine-specific phospholipase D activity"/>
    <property type="evidence" value="ECO:0007669"/>
    <property type="project" value="InterPro"/>
</dbReference>
<dbReference type="PANTHER" id="PTHR15032">
    <property type="entry name" value="N-ACYL-PHOSPHATIDYLETHANOLAMINE-HYDROLYZING PHOSPHOLIPASE D"/>
    <property type="match status" value="1"/>
</dbReference>
<evidence type="ECO:0000256" key="1">
    <source>
        <dbReference type="ARBA" id="ARBA00034221"/>
    </source>
</evidence>
<evidence type="ECO:0000313" key="5">
    <source>
        <dbReference type="EMBL" id="GIQ70632.1"/>
    </source>
</evidence>
<protein>
    <submittedName>
        <fullName evidence="5">Membrane protein</fullName>
    </submittedName>
</protein>
<dbReference type="EMBL" id="BOVK01000052">
    <property type="protein sequence ID" value="GIQ70632.1"/>
    <property type="molecule type" value="Genomic_DNA"/>
</dbReference>
<comment type="function">
    <text evidence="2">Counteracts the endogenous Pycsar antiviral defense system. Phosphodiesterase that enables metal-dependent hydrolysis of host cyclic nucleotide Pycsar defense signals such as cCMP and cUMP.</text>
</comment>
<proteinExistence type="predicted"/>
<dbReference type="GO" id="GO:0005737">
    <property type="term" value="C:cytoplasm"/>
    <property type="evidence" value="ECO:0007669"/>
    <property type="project" value="TreeGrafter"/>
</dbReference>
<dbReference type="Gene3D" id="3.60.15.10">
    <property type="entry name" value="Ribonuclease Z/Hydroxyacylglutathione hydrolase-like"/>
    <property type="match status" value="1"/>
</dbReference>
<evidence type="ECO:0000313" key="6">
    <source>
        <dbReference type="Proteomes" id="UP000677918"/>
    </source>
</evidence>
<organism evidence="5 6">
    <name type="scientific">Xylanibacillus composti</name>
    <dbReference type="NCBI Taxonomy" id="1572762"/>
    <lineage>
        <taxon>Bacteria</taxon>
        <taxon>Bacillati</taxon>
        <taxon>Bacillota</taxon>
        <taxon>Bacilli</taxon>
        <taxon>Bacillales</taxon>
        <taxon>Paenibacillaceae</taxon>
        <taxon>Xylanibacillus</taxon>
    </lineage>
</organism>
<dbReference type="InterPro" id="IPR036866">
    <property type="entry name" value="RibonucZ/Hydroxyglut_hydro"/>
</dbReference>
<reference evidence="5" key="1">
    <citation type="submission" date="2021-04" db="EMBL/GenBank/DDBJ databases">
        <title>Draft genome sequence of Xylanibacillus composti strain K13.</title>
        <authorList>
            <person name="Uke A."/>
            <person name="Chhe C."/>
            <person name="Baramee S."/>
            <person name="Kosugi A."/>
        </authorList>
    </citation>
    <scope>NUCLEOTIDE SEQUENCE</scope>
    <source>
        <strain evidence="5">K13</strain>
    </source>
</reference>
<dbReference type="AlphaFoldDB" id="A0A8J4H6K8"/>
<dbReference type="Proteomes" id="UP000677918">
    <property type="component" value="Unassembled WGS sequence"/>
</dbReference>
<comment type="caution">
    <text evidence="5">The sequence shown here is derived from an EMBL/GenBank/DDBJ whole genome shotgun (WGS) entry which is preliminary data.</text>
</comment>
<feature type="domain" description="Metallo-beta-lactamase" evidence="4">
    <location>
        <begin position="122"/>
        <end position="318"/>
    </location>
</feature>
<evidence type="ECO:0000256" key="3">
    <source>
        <dbReference type="ARBA" id="ARBA00048505"/>
    </source>
</evidence>
<accession>A0A8J4H6K8</accession>
<dbReference type="GO" id="GO:0008270">
    <property type="term" value="F:zinc ion binding"/>
    <property type="evidence" value="ECO:0007669"/>
    <property type="project" value="InterPro"/>
</dbReference>
<name>A0A8J4H6K8_9BACL</name>
<dbReference type="InterPro" id="IPR024884">
    <property type="entry name" value="NAPE-PLD"/>
</dbReference>
<keyword evidence="6" id="KW-1185">Reference proteome</keyword>
<evidence type="ECO:0000259" key="4">
    <source>
        <dbReference type="Pfam" id="PF12706"/>
    </source>
</evidence>
<comment type="catalytic activity">
    <reaction evidence="3">
        <text>3',5'-cyclic UMP + H2O = UMP + H(+)</text>
        <dbReference type="Rhea" id="RHEA:70575"/>
        <dbReference type="ChEBI" id="CHEBI:15377"/>
        <dbReference type="ChEBI" id="CHEBI:15378"/>
        <dbReference type="ChEBI" id="CHEBI:57865"/>
        <dbReference type="ChEBI" id="CHEBI:184387"/>
    </reaction>
    <physiologicalReaction direction="left-to-right" evidence="3">
        <dbReference type="Rhea" id="RHEA:70576"/>
    </physiologicalReaction>
</comment>
<comment type="catalytic activity">
    <reaction evidence="1">
        <text>3',5'-cyclic CMP + H2O = CMP + H(+)</text>
        <dbReference type="Rhea" id="RHEA:72675"/>
        <dbReference type="ChEBI" id="CHEBI:15377"/>
        <dbReference type="ChEBI" id="CHEBI:15378"/>
        <dbReference type="ChEBI" id="CHEBI:58003"/>
        <dbReference type="ChEBI" id="CHEBI:60377"/>
    </reaction>
    <physiologicalReaction direction="left-to-right" evidence="1">
        <dbReference type="Rhea" id="RHEA:72676"/>
    </physiologicalReaction>
</comment>
<dbReference type="PANTHER" id="PTHR15032:SF4">
    <property type="entry name" value="N-ACYL-PHOSPHATIDYLETHANOLAMINE-HYDROLYZING PHOSPHOLIPASE D"/>
    <property type="match status" value="1"/>
</dbReference>
<dbReference type="InterPro" id="IPR001279">
    <property type="entry name" value="Metallo-B-lactamas"/>
</dbReference>
<dbReference type="SUPFAM" id="SSF56281">
    <property type="entry name" value="Metallo-hydrolase/oxidoreductase"/>
    <property type="match status" value="1"/>
</dbReference>
<dbReference type="PIRSF" id="PIRSF038896">
    <property type="entry name" value="NAPE-PLD"/>
    <property type="match status" value="1"/>
</dbReference>
<evidence type="ECO:0000256" key="2">
    <source>
        <dbReference type="ARBA" id="ARBA00034301"/>
    </source>
</evidence>
<gene>
    <name evidence="5" type="ORF">XYCOK13_34560</name>
</gene>